<dbReference type="Pfam" id="PF01740">
    <property type="entry name" value="STAS"/>
    <property type="match status" value="1"/>
</dbReference>
<proteinExistence type="inferred from homology"/>
<accession>A0A7M3MK41</accession>
<dbReference type="OrthoDB" id="5471473at2"/>
<keyword evidence="5" id="KW-1185">Reference proteome</keyword>
<dbReference type="PANTHER" id="PTHR33495">
    <property type="entry name" value="ANTI-SIGMA FACTOR ANTAGONIST TM_1081-RELATED-RELATED"/>
    <property type="match status" value="1"/>
</dbReference>
<dbReference type="InterPro" id="IPR003658">
    <property type="entry name" value="Anti-sigma_ant"/>
</dbReference>
<evidence type="ECO:0000256" key="2">
    <source>
        <dbReference type="RuleBase" id="RU003749"/>
    </source>
</evidence>
<name>A0A7M3MK41_9BACT</name>
<comment type="similarity">
    <text evidence="1 2">Belongs to the anti-sigma-factor antagonist family.</text>
</comment>
<dbReference type="Gene3D" id="3.30.750.24">
    <property type="entry name" value="STAS domain"/>
    <property type="match status" value="1"/>
</dbReference>
<dbReference type="CDD" id="cd07043">
    <property type="entry name" value="STAS_anti-anti-sigma_factors"/>
    <property type="match status" value="1"/>
</dbReference>
<evidence type="ECO:0000256" key="1">
    <source>
        <dbReference type="ARBA" id="ARBA00009013"/>
    </source>
</evidence>
<dbReference type="Proteomes" id="UP000448292">
    <property type="component" value="Unassembled WGS sequence"/>
</dbReference>
<dbReference type="PROSITE" id="PS50801">
    <property type="entry name" value="STAS"/>
    <property type="match status" value="1"/>
</dbReference>
<dbReference type="GO" id="GO:0043856">
    <property type="term" value="F:anti-sigma factor antagonist activity"/>
    <property type="evidence" value="ECO:0007669"/>
    <property type="project" value="InterPro"/>
</dbReference>
<evidence type="ECO:0000259" key="3">
    <source>
        <dbReference type="PROSITE" id="PS50801"/>
    </source>
</evidence>
<sequence length="117" mass="13294">MEPFRITKRPPLVRIDIEGELSLEFTDMLKRKLVSILDDPACHVVAVDLSATTFMDSSGIGFLAANATRLRSQGKQFYLLNPSPKVRRILSLVKLERFFDRLESDEELDTILESLTP</sequence>
<dbReference type="AlphaFoldDB" id="A0A7M3MK41"/>
<organism evidence="4 5">
    <name type="scientific">Oceanidesulfovibrio indonesiensis</name>
    <dbReference type="NCBI Taxonomy" id="54767"/>
    <lineage>
        <taxon>Bacteria</taxon>
        <taxon>Pseudomonadati</taxon>
        <taxon>Thermodesulfobacteriota</taxon>
        <taxon>Desulfovibrionia</taxon>
        <taxon>Desulfovibrionales</taxon>
        <taxon>Desulfovibrionaceae</taxon>
        <taxon>Oceanidesulfovibrio</taxon>
    </lineage>
</organism>
<evidence type="ECO:0000313" key="5">
    <source>
        <dbReference type="Proteomes" id="UP000448292"/>
    </source>
</evidence>
<dbReference type="EMBL" id="QMIE01000001">
    <property type="protein sequence ID" value="TVM19801.1"/>
    <property type="molecule type" value="Genomic_DNA"/>
</dbReference>
<dbReference type="InterPro" id="IPR036513">
    <property type="entry name" value="STAS_dom_sf"/>
</dbReference>
<dbReference type="NCBIfam" id="TIGR00377">
    <property type="entry name" value="ant_ant_sig"/>
    <property type="match status" value="1"/>
</dbReference>
<gene>
    <name evidence="4" type="ORF">DPQ33_00760</name>
</gene>
<comment type="caution">
    <text evidence="4">The sequence shown here is derived from an EMBL/GenBank/DDBJ whole genome shotgun (WGS) entry which is preliminary data.</text>
</comment>
<dbReference type="RefSeq" id="WP_144301263.1">
    <property type="nucleotide sequence ID" value="NZ_QMIE01000001.1"/>
</dbReference>
<feature type="domain" description="STAS" evidence="3">
    <location>
        <begin position="2"/>
        <end position="117"/>
    </location>
</feature>
<evidence type="ECO:0000313" key="4">
    <source>
        <dbReference type="EMBL" id="TVM19801.1"/>
    </source>
</evidence>
<reference evidence="4 5" key="1">
    <citation type="submission" date="2018-06" db="EMBL/GenBank/DDBJ databases">
        <title>Complete genome of Desulfovibrio indonesiensis P37SLT.</title>
        <authorList>
            <person name="Crispim J.S."/>
            <person name="Vidigal P.M.P."/>
            <person name="Silva L.C.F."/>
            <person name="Laguardia C.N."/>
            <person name="Araujo L.C."/>
            <person name="Dias R.S."/>
            <person name="Sousa M.P."/>
            <person name="Paula S.O."/>
            <person name="Silva C."/>
        </authorList>
    </citation>
    <scope>NUCLEOTIDE SEQUENCE [LARGE SCALE GENOMIC DNA]</scope>
    <source>
        <strain evidence="4 5">P37SLT</strain>
    </source>
</reference>
<dbReference type="InterPro" id="IPR002645">
    <property type="entry name" value="STAS_dom"/>
</dbReference>
<dbReference type="SUPFAM" id="SSF52091">
    <property type="entry name" value="SpoIIaa-like"/>
    <property type="match status" value="1"/>
</dbReference>
<protein>
    <recommendedName>
        <fullName evidence="2">Anti-sigma factor antagonist</fullName>
    </recommendedName>
</protein>